<name>A0AA38FVX9_TAXCH</name>
<feature type="non-terminal residue" evidence="1">
    <location>
        <position position="1"/>
    </location>
</feature>
<evidence type="ECO:0000313" key="2">
    <source>
        <dbReference type="Proteomes" id="UP000824469"/>
    </source>
</evidence>
<feature type="non-terminal residue" evidence="1">
    <location>
        <position position="57"/>
    </location>
</feature>
<comment type="caution">
    <text evidence="1">The sequence shown here is derived from an EMBL/GenBank/DDBJ whole genome shotgun (WGS) entry which is preliminary data.</text>
</comment>
<evidence type="ECO:0000313" key="1">
    <source>
        <dbReference type="EMBL" id="KAH9311168.1"/>
    </source>
</evidence>
<sequence length="57" mass="6469">RYREAASSRQAQVDIGRLIGERDVALQEALASGDADLIWDAMRSSGKALYYRTTYFR</sequence>
<dbReference type="AlphaFoldDB" id="A0AA38FVX9"/>
<keyword evidence="2" id="KW-1185">Reference proteome</keyword>
<gene>
    <name evidence="1" type="ORF">KI387_026203</name>
</gene>
<protein>
    <submittedName>
        <fullName evidence="1">Uncharacterized protein</fullName>
    </submittedName>
</protein>
<dbReference type="EMBL" id="JAHRHJ020000006">
    <property type="protein sequence ID" value="KAH9311168.1"/>
    <property type="molecule type" value="Genomic_DNA"/>
</dbReference>
<organism evidence="1 2">
    <name type="scientific">Taxus chinensis</name>
    <name type="common">Chinese yew</name>
    <name type="synonym">Taxus wallichiana var. chinensis</name>
    <dbReference type="NCBI Taxonomy" id="29808"/>
    <lineage>
        <taxon>Eukaryota</taxon>
        <taxon>Viridiplantae</taxon>
        <taxon>Streptophyta</taxon>
        <taxon>Embryophyta</taxon>
        <taxon>Tracheophyta</taxon>
        <taxon>Spermatophyta</taxon>
        <taxon>Pinopsida</taxon>
        <taxon>Pinidae</taxon>
        <taxon>Conifers II</taxon>
        <taxon>Cupressales</taxon>
        <taxon>Taxaceae</taxon>
        <taxon>Taxus</taxon>
    </lineage>
</organism>
<dbReference type="Proteomes" id="UP000824469">
    <property type="component" value="Unassembled WGS sequence"/>
</dbReference>
<proteinExistence type="predicted"/>
<accession>A0AA38FVX9</accession>
<reference evidence="1 2" key="1">
    <citation type="journal article" date="2021" name="Nat. Plants">
        <title>The Taxus genome provides insights into paclitaxel biosynthesis.</title>
        <authorList>
            <person name="Xiong X."/>
            <person name="Gou J."/>
            <person name="Liao Q."/>
            <person name="Li Y."/>
            <person name="Zhou Q."/>
            <person name="Bi G."/>
            <person name="Li C."/>
            <person name="Du R."/>
            <person name="Wang X."/>
            <person name="Sun T."/>
            <person name="Guo L."/>
            <person name="Liang H."/>
            <person name="Lu P."/>
            <person name="Wu Y."/>
            <person name="Zhang Z."/>
            <person name="Ro D.K."/>
            <person name="Shang Y."/>
            <person name="Huang S."/>
            <person name="Yan J."/>
        </authorList>
    </citation>
    <scope>NUCLEOTIDE SEQUENCE [LARGE SCALE GENOMIC DNA]</scope>
    <source>
        <strain evidence="1">Ta-2019</strain>
    </source>
</reference>